<keyword evidence="1" id="KW-1133">Transmembrane helix</keyword>
<keyword evidence="1" id="KW-0812">Transmembrane</keyword>
<proteinExistence type="predicted"/>
<dbReference type="VEuPathDB" id="VectorBase:GBRI000570"/>
<name>A0A1A9VZL3_9MUSC</name>
<feature type="transmembrane region" description="Helical" evidence="1">
    <location>
        <begin position="82"/>
        <end position="104"/>
    </location>
</feature>
<protein>
    <submittedName>
        <fullName evidence="2">Uncharacterized protein</fullName>
    </submittedName>
</protein>
<keyword evidence="1" id="KW-0472">Membrane</keyword>
<keyword evidence="3" id="KW-1185">Reference proteome</keyword>
<evidence type="ECO:0000313" key="3">
    <source>
        <dbReference type="Proteomes" id="UP000091820"/>
    </source>
</evidence>
<dbReference type="Proteomes" id="UP000091820">
    <property type="component" value="Unassembled WGS sequence"/>
</dbReference>
<reference evidence="2" key="2">
    <citation type="submission" date="2020-05" db="UniProtKB">
        <authorList>
            <consortium name="EnsemblMetazoa"/>
        </authorList>
    </citation>
    <scope>IDENTIFICATION</scope>
    <source>
        <strain evidence="2">IAEA</strain>
    </source>
</reference>
<dbReference type="AlphaFoldDB" id="A0A1A9VZL3"/>
<reference evidence="3" key="1">
    <citation type="submission" date="2014-03" db="EMBL/GenBank/DDBJ databases">
        <authorList>
            <person name="Aksoy S."/>
            <person name="Warren W."/>
            <person name="Wilson R.K."/>
        </authorList>
    </citation>
    <scope>NUCLEOTIDE SEQUENCE [LARGE SCALE GENOMIC DNA]</scope>
    <source>
        <strain evidence="3">IAEA</strain>
    </source>
</reference>
<evidence type="ECO:0000256" key="1">
    <source>
        <dbReference type="SAM" id="Phobius"/>
    </source>
</evidence>
<organism evidence="2 3">
    <name type="scientific">Glossina brevipalpis</name>
    <dbReference type="NCBI Taxonomy" id="37001"/>
    <lineage>
        <taxon>Eukaryota</taxon>
        <taxon>Metazoa</taxon>
        <taxon>Ecdysozoa</taxon>
        <taxon>Arthropoda</taxon>
        <taxon>Hexapoda</taxon>
        <taxon>Insecta</taxon>
        <taxon>Pterygota</taxon>
        <taxon>Neoptera</taxon>
        <taxon>Endopterygota</taxon>
        <taxon>Diptera</taxon>
        <taxon>Brachycera</taxon>
        <taxon>Muscomorpha</taxon>
        <taxon>Hippoboscoidea</taxon>
        <taxon>Glossinidae</taxon>
        <taxon>Glossina</taxon>
    </lineage>
</organism>
<dbReference type="EnsemblMetazoa" id="GBRI000570-RA">
    <property type="protein sequence ID" value="GBRI000570-PA"/>
    <property type="gene ID" value="GBRI000570"/>
</dbReference>
<evidence type="ECO:0000313" key="2">
    <source>
        <dbReference type="EnsemblMetazoa" id="GBRI000570-PA"/>
    </source>
</evidence>
<accession>A0A1A9VZL3</accession>
<sequence>MEVIKKDFGRMKISTRNDLKDCTVKNPARDEIIFGFVAGVKECVYYLSDANVKFINSPKTKKIFLFKVCYGVLSDIKLGKDVFIIITYFIIFTISSQIVCIVIIKTK</sequence>